<evidence type="ECO:0000313" key="15">
    <source>
        <dbReference type="EMBL" id="EXB75206.1"/>
    </source>
</evidence>
<proteinExistence type="inferred from homology"/>
<dbReference type="InterPro" id="IPR013217">
    <property type="entry name" value="Methyltransf_12"/>
</dbReference>
<evidence type="ECO:0000256" key="9">
    <source>
        <dbReference type="ARBA" id="ARBA00022884"/>
    </source>
</evidence>
<dbReference type="InterPro" id="IPR029063">
    <property type="entry name" value="SAM-dependent_MTases_sf"/>
</dbReference>
<dbReference type="Pfam" id="PF18441">
    <property type="entry name" value="Hen1_Lam_C"/>
    <property type="match status" value="1"/>
</dbReference>
<dbReference type="Gene3D" id="3.40.50.150">
    <property type="entry name" value="Vaccinia Virus protein VP39"/>
    <property type="match status" value="1"/>
</dbReference>
<reference evidence="16" key="1">
    <citation type="submission" date="2013-01" db="EMBL/GenBank/DDBJ databases">
        <title>Draft Genome Sequence of a Mulberry Tree, Morus notabilis C.K. Schneid.</title>
        <authorList>
            <person name="He N."/>
            <person name="Zhao S."/>
        </authorList>
    </citation>
    <scope>NUCLEOTIDE SEQUENCE</scope>
</reference>
<evidence type="ECO:0000256" key="2">
    <source>
        <dbReference type="ARBA" id="ARBA00009026"/>
    </source>
</evidence>
<dbReference type="InterPro" id="IPR026610">
    <property type="entry name" value="Hen1"/>
</dbReference>
<dbReference type="Gene3D" id="3.10.50.40">
    <property type="match status" value="1"/>
</dbReference>
<keyword evidence="8" id="KW-0460">Magnesium</keyword>
<dbReference type="GO" id="GO:0001510">
    <property type="term" value="P:RNA methylation"/>
    <property type="evidence" value="ECO:0007669"/>
    <property type="project" value="InterPro"/>
</dbReference>
<sequence>METGGSPAVAVRNTVLTPKSIVYQKFGSKASYEIEEIQESAQNECPGLAITQKGPCLYRCSLQLPEIYVVSGIFKKKKEAEQNAAELALEKLGINPTSSNPTQQDPWDALVGRVKFLFSDEFLSSLHPLSGHLRAALQREGDLYGSIPASVIAVLDAKVSSLSKVIDSKVELNPYLVIPYVMKAAAQLSGIVITSAEQHWIRRQNPYPPEIIDSAIEESGSPRSFLIKAIYIPCSNEKTVDVVNLNVSSTGYYLDVVANQLGLVEASKVLITRPIGKASSEGRLYFPALQASLLEPSSDIGKNPCHSEGSCNARASYLSGEHIYGDAIFASIGYTWKSKDLWHEDLSMQSYYRMLLGKVPSGVYKLSRGAILTADLPLAFTTRANWRGSFPRDILCAFCRQHHLSEPVLSPLSISEALCEPSGSHKKLKVIDSAVEGTHCVNGCAVADGAKEAAESGGMFRCEVKINSKSQDLIIECSPKESYKKQSDSIQNASLKVLLWLDAYFKNLDMPVERLESYAHELDIKFYRQSFFKAFVLCQSIRMFQHSDSKEGRSHDSNSMPGHGIISLDIVGPDSGVSPSNGSLSCISYSATLVIESEKKRELLESSDEFEFEIGSRSVISQVEAAVTQMTVGQSAFLCMNLPPQDFVLAAADDSGNMLPLLSSKDCRLQYTITLIRVTEPLEDRMEQALFSPPLSKQRVEYALQHIKQSCAANLVDFGCGSGSLLDSLLNYQTSLEKIVGVDISHKSLIRAAKTLHSKLNTNSDADVPSKGITSAILYDGSITGFDSRLCGFDIGTCLEVIEHMEEDQAWLFGHVVLSYFCPKVLIVSTPNYEYNVILQRSNLSSQEEDPDDKTQSQSSKFRNHDHKFEWTREQFNHWATDLATEHNYSVEFSGVGGSGDIEPGFASQIAVFRRETSPLVDDSPKVADLEHQYNVVWEWDSNNRSCSAF</sequence>
<dbReference type="SMART" id="SM00358">
    <property type="entry name" value="DSRM"/>
    <property type="match status" value="1"/>
</dbReference>
<dbReference type="GO" id="GO:0003755">
    <property type="term" value="F:peptidyl-prolyl cis-trans isomerase activity"/>
    <property type="evidence" value="ECO:0007669"/>
    <property type="project" value="InterPro"/>
</dbReference>
<dbReference type="Pfam" id="PF21224">
    <property type="entry name" value="Hen1_LCD"/>
    <property type="match status" value="1"/>
</dbReference>
<evidence type="ECO:0000256" key="8">
    <source>
        <dbReference type="ARBA" id="ARBA00022842"/>
    </source>
</evidence>
<evidence type="ECO:0000259" key="14">
    <source>
        <dbReference type="SMART" id="SM00358"/>
    </source>
</evidence>
<evidence type="ECO:0000256" key="13">
    <source>
        <dbReference type="SAM" id="MobiDB-lite"/>
    </source>
</evidence>
<comment type="catalytic activity">
    <reaction evidence="12">
        <text>small RNA 3'-end nucleotide + S-adenosyl-L-methionine = small RNA 3'-end 2'-O-methylnucleotide + S-adenosyl-L-homocysteine + H(+)</text>
        <dbReference type="Rhea" id="RHEA:37887"/>
        <dbReference type="Rhea" id="RHEA-COMP:10415"/>
        <dbReference type="Rhea" id="RHEA-COMP:10416"/>
        <dbReference type="ChEBI" id="CHEBI:15378"/>
        <dbReference type="ChEBI" id="CHEBI:57856"/>
        <dbReference type="ChEBI" id="CHEBI:59789"/>
        <dbReference type="ChEBI" id="CHEBI:74896"/>
        <dbReference type="ChEBI" id="CHEBI:74898"/>
        <dbReference type="EC" id="2.1.1.386"/>
    </reaction>
</comment>
<protein>
    <recommendedName>
        <fullName evidence="3">Small RNA 2'-O-methyltransferase</fullName>
        <ecNumber evidence="11">2.1.1.386</ecNumber>
    </recommendedName>
</protein>
<evidence type="ECO:0000256" key="7">
    <source>
        <dbReference type="ARBA" id="ARBA00022723"/>
    </source>
</evidence>
<organism evidence="15 16">
    <name type="scientific">Morus notabilis</name>
    <dbReference type="NCBI Taxonomy" id="981085"/>
    <lineage>
        <taxon>Eukaryota</taxon>
        <taxon>Viridiplantae</taxon>
        <taxon>Streptophyta</taxon>
        <taxon>Embryophyta</taxon>
        <taxon>Tracheophyta</taxon>
        <taxon>Spermatophyta</taxon>
        <taxon>Magnoliopsida</taxon>
        <taxon>eudicotyledons</taxon>
        <taxon>Gunneridae</taxon>
        <taxon>Pentapetalae</taxon>
        <taxon>rosids</taxon>
        <taxon>fabids</taxon>
        <taxon>Rosales</taxon>
        <taxon>Moraceae</taxon>
        <taxon>Moreae</taxon>
        <taxon>Morus</taxon>
    </lineage>
</organism>
<dbReference type="Pfam" id="PF24995">
    <property type="entry name" value="DSRM_2"/>
    <property type="match status" value="1"/>
</dbReference>
<dbReference type="SUPFAM" id="SSF53335">
    <property type="entry name" value="S-adenosyl-L-methionine-dependent methyltransferases"/>
    <property type="match status" value="1"/>
</dbReference>
<evidence type="ECO:0000256" key="4">
    <source>
        <dbReference type="ARBA" id="ARBA00022603"/>
    </source>
</evidence>
<dbReference type="STRING" id="981085.W9R7I9"/>
<evidence type="ECO:0000256" key="1">
    <source>
        <dbReference type="ARBA" id="ARBA00001946"/>
    </source>
</evidence>
<dbReference type="InterPro" id="IPR046357">
    <property type="entry name" value="PPIase_dom_sf"/>
</dbReference>
<feature type="domain" description="DRBM" evidence="14">
    <location>
        <begin position="18"/>
        <end position="93"/>
    </location>
</feature>
<evidence type="ECO:0000256" key="10">
    <source>
        <dbReference type="ARBA" id="ARBA00023158"/>
    </source>
</evidence>
<dbReference type="OrthoDB" id="2154311at2759"/>
<dbReference type="SUPFAM" id="SSF54768">
    <property type="entry name" value="dsRNA-binding domain-like"/>
    <property type="match status" value="1"/>
</dbReference>
<dbReference type="InterPro" id="IPR056755">
    <property type="entry name" value="DSRM_2"/>
</dbReference>
<comment type="cofactor">
    <cofactor evidence="1">
        <name>Mg(2+)</name>
        <dbReference type="ChEBI" id="CHEBI:18420"/>
    </cofactor>
</comment>
<dbReference type="GO" id="GO:0003723">
    <property type="term" value="F:RNA binding"/>
    <property type="evidence" value="ECO:0007669"/>
    <property type="project" value="UniProtKB-KW"/>
</dbReference>
<gene>
    <name evidence="15" type="ORF">L484_025986</name>
</gene>
<dbReference type="Pfam" id="PF08242">
    <property type="entry name" value="Methyltransf_12"/>
    <property type="match status" value="1"/>
</dbReference>
<evidence type="ECO:0000256" key="6">
    <source>
        <dbReference type="ARBA" id="ARBA00022691"/>
    </source>
</evidence>
<evidence type="ECO:0000313" key="16">
    <source>
        <dbReference type="Proteomes" id="UP000030645"/>
    </source>
</evidence>
<evidence type="ECO:0000256" key="5">
    <source>
        <dbReference type="ARBA" id="ARBA00022679"/>
    </source>
</evidence>
<dbReference type="Pfam" id="PF17842">
    <property type="entry name" value="dsRBD2"/>
    <property type="match status" value="1"/>
</dbReference>
<comment type="similarity">
    <text evidence="2">Belongs to the methyltransferase superfamily. HEN1 family.</text>
</comment>
<evidence type="ECO:0000256" key="11">
    <source>
        <dbReference type="ARBA" id="ARBA00035025"/>
    </source>
</evidence>
<dbReference type="EMBL" id="KE344673">
    <property type="protein sequence ID" value="EXB75206.1"/>
    <property type="molecule type" value="Genomic_DNA"/>
</dbReference>
<dbReference type="InterPro" id="IPR040870">
    <property type="entry name" value="HEN1_dsRBD2"/>
</dbReference>
<dbReference type="InterPro" id="IPR040813">
    <property type="entry name" value="Hen1_Lam_C"/>
</dbReference>
<dbReference type="GO" id="GO:0046872">
    <property type="term" value="F:metal ion binding"/>
    <property type="evidence" value="ECO:0007669"/>
    <property type="project" value="UniProtKB-KW"/>
</dbReference>
<dbReference type="GO" id="GO:0005737">
    <property type="term" value="C:cytoplasm"/>
    <property type="evidence" value="ECO:0007669"/>
    <property type="project" value="TreeGrafter"/>
</dbReference>
<keyword evidence="4 15" id="KW-0489">Methyltransferase</keyword>
<accession>W9R7I9</accession>
<evidence type="ECO:0000256" key="3">
    <source>
        <dbReference type="ARBA" id="ARBA00021330"/>
    </source>
</evidence>
<keyword evidence="5 15" id="KW-0808">Transferase</keyword>
<dbReference type="GO" id="GO:0005634">
    <property type="term" value="C:nucleus"/>
    <property type="evidence" value="ECO:0007669"/>
    <property type="project" value="TreeGrafter"/>
</dbReference>
<evidence type="ECO:0000256" key="12">
    <source>
        <dbReference type="ARBA" id="ARBA00048418"/>
    </source>
</evidence>
<keyword evidence="10" id="KW-0943">RNA-mediated gene silencing</keyword>
<keyword evidence="16" id="KW-1185">Reference proteome</keyword>
<dbReference type="KEGG" id="mnt:21408661"/>
<keyword evidence="7" id="KW-0479">Metal-binding</keyword>
<dbReference type="Gene3D" id="3.30.160.20">
    <property type="match status" value="1"/>
</dbReference>
<dbReference type="eggNOG" id="KOG1045">
    <property type="taxonomic scope" value="Eukaryota"/>
</dbReference>
<dbReference type="PANTHER" id="PTHR21404:SF3">
    <property type="entry name" value="SMALL RNA 2'-O-METHYLTRANSFERASE"/>
    <property type="match status" value="1"/>
</dbReference>
<dbReference type="Proteomes" id="UP000030645">
    <property type="component" value="Unassembled WGS sequence"/>
</dbReference>
<keyword evidence="6" id="KW-0949">S-adenosyl-L-methionine</keyword>
<dbReference type="GO" id="GO:0030422">
    <property type="term" value="P:siRNA processing"/>
    <property type="evidence" value="ECO:0007669"/>
    <property type="project" value="TreeGrafter"/>
</dbReference>
<dbReference type="AlphaFoldDB" id="W9R7I9"/>
<dbReference type="FunFam" id="3.40.50.150:FF:000215">
    <property type="entry name" value="Hua enhancer1"/>
    <property type="match status" value="1"/>
</dbReference>
<dbReference type="PANTHER" id="PTHR21404">
    <property type="entry name" value="HEN1"/>
    <property type="match status" value="1"/>
</dbReference>
<keyword evidence="9" id="KW-0694">RNA-binding</keyword>
<dbReference type="GO" id="GO:0090486">
    <property type="term" value="F:small RNA 2'-O-methyltransferase activity"/>
    <property type="evidence" value="ECO:0007669"/>
    <property type="project" value="UniProtKB-EC"/>
</dbReference>
<dbReference type="EC" id="2.1.1.386" evidence="11"/>
<name>W9R7I9_9ROSA</name>
<dbReference type="InterPro" id="IPR014720">
    <property type="entry name" value="dsRBD_dom"/>
</dbReference>
<feature type="region of interest" description="Disordered" evidence="13">
    <location>
        <begin position="844"/>
        <end position="863"/>
    </location>
</feature>